<dbReference type="InterPro" id="IPR025486">
    <property type="entry name" value="DUF4378"/>
</dbReference>
<dbReference type="eggNOG" id="ENOG502QQYR">
    <property type="taxonomic scope" value="Eukaryota"/>
</dbReference>
<dbReference type="Pfam" id="PF12552">
    <property type="entry name" value="DUF3741"/>
    <property type="match status" value="1"/>
</dbReference>
<name>A0A0J8F5N2_BETVV</name>
<feature type="compositionally biased region" description="Polar residues" evidence="1">
    <location>
        <begin position="17"/>
        <end position="26"/>
    </location>
</feature>
<dbReference type="OrthoDB" id="758104at2759"/>
<protein>
    <recommendedName>
        <fullName evidence="6">DUF4378 domain-containing protein</fullName>
    </recommendedName>
</protein>
<organism evidence="4 5">
    <name type="scientific">Beta vulgaris subsp. vulgaris</name>
    <name type="common">Beet</name>
    <dbReference type="NCBI Taxonomy" id="3555"/>
    <lineage>
        <taxon>Eukaryota</taxon>
        <taxon>Viridiplantae</taxon>
        <taxon>Streptophyta</taxon>
        <taxon>Embryophyta</taxon>
        <taxon>Tracheophyta</taxon>
        <taxon>Spermatophyta</taxon>
        <taxon>Magnoliopsida</taxon>
        <taxon>eudicotyledons</taxon>
        <taxon>Gunneridae</taxon>
        <taxon>Pentapetalae</taxon>
        <taxon>Caryophyllales</taxon>
        <taxon>Chenopodiaceae</taxon>
        <taxon>Betoideae</taxon>
        <taxon>Beta</taxon>
    </lineage>
</organism>
<feature type="domain" description="DUF4378" evidence="3">
    <location>
        <begin position="527"/>
        <end position="688"/>
    </location>
</feature>
<dbReference type="PANTHER" id="PTHR47071:SF9">
    <property type="entry name" value="TRM32-LIKE PROTEIN (DUF3741)"/>
    <property type="match status" value="1"/>
</dbReference>
<keyword evidence="5" id="KW-1185">Reference proteome</keyword>
<dbReference type="InterPro" id="IPR022212">
    <property type="entry name" value="DUF3741"/>
</dbReference>
<evidence type="ECO:0000259" key="2">
    <source>
        <dbReference type="Pfam" id="PF12552"/>
    </source>
</evidence>
<feature type="domain" description="DUF3741" evidence="2">
    <location>
        <begin position="106"/>
        <end position="140"/>
    </location>
</feature>
<accession>A0A0J8F5N2</accession>
<dbReference type="InterPro" id="IPR044257">
    <property type="entry name" value="TRM32-like"/>
</dbReference>
<evidence type="ECO:0000259" key="3">
    <source>
        <dbReference type="Pfam" id="PF14309"/>
    </source>
</evidence>
<evidence type="ECO:0000256" key="1">
    <source>
        <dbReference type="SAM" id="MobiDB-lite"/>
    </source>
</evidence>
<feature type="region of interest" description="Disordered" evidence="1">
    <location>
        <begin position="1"/>
        <end position="34"/>
    </location>
</feature>
<dbReference type="Gramene" id="KMT11256">
    <property type="protein sequence ID" value="KMT11256"/>
    <property type="gene ID" value="BVRB_5g110240"/>
</dbReference>
<reference evidence="4 5" key="1">
    <citation type="journal article" date="2014" name="Nature">
        <title>The genome of the recently domesticated crop plant sugar beet (Beta vulgaris).</title>
        <authorList>
            <person name="Dohm J.C."/>
            <person name="Minoche A.E."/>
            <person name="Holtgrawe D."/>
            <person name="Capella-Gutierrez S."/>
            <person name="Zakrzewski F."/>
            <person name="Tafer H."/>
            <person name="Rupp O."/>
            <person name="Sorensen T.R."/>
            <person name="Stracke R."/>
            <person name="Reinhardt R."/>
            <person name="Goesmann A."/>
            <person name="Kraft T."/>
            <person name="Schulz B."/>
            <person name="Stadler P.F."/>
            <person name="Schmidt T."/>
            <person name="Gabaldon T."/>
            <person name="Lehrach H."/>
            <person name="Weisshaar B."/>
            <person name="Himmelbauer H."/>
        </authorList>
    </citation>
    <scope>NUCLEOTIDE SEQUENCE [LARGE SCALE GENOMIC DNA]</scope>
    <source>
        <tissue evidence="4">Taproot</tissue>
    </source>
</reference>
<evidence type="ECO:0000313" key="4">
    <source>
        <dbReference type="EMBL" id="KMT11256.1"/>
    </source>
</evidence>
<proteinExistence type="predicted"/>
<dbReference type="AlphaFoldDB" id="A0A0J8F5N2"/>
<dbReference type="Proteomes" id="UP000035740">
    <property type="component" value="Chromosome 5"/>
</dbReference>
<dbReference type="PANTHER" id="PTHR47071">
    <property type="entry name" value="PROTEIN TRM32"/>
    <property type="match status" value="1"/>
</dbReference>
<dbReference type="Pfam" id="PF14309">
    <property type="entry name" value="DUF4378"/>
    <property type="match status" value="1"/>
</dbReference>
<dbReference type="EMBL" id="KQ090095">
    <property type="protein sequence ID" value="KMT11256.1"/>
    <property type="molecule type" value="Genomic_DNA"/>
</dbReference>
<evidence type="ECO:0000313" key="5">
    <source>
        <dbReference type="Proteomes" id="UP000035740"/>
    </source>
</evidence>
<sequence length="691" mass="79424">MIAKEVTKRRGRHRRSSTCPTGSELGQTDLGDQHLENTNEGLHIESIQAQSDKTCGLCNTMKIECLLGDRKLVGKQGEGQIDQFNFLLQDIPEEDMHQLSLMRKTNRSVSFNHTKEFLDVLDVLSVNKEFFLRVLEDPGSSVKEKYLAKRVTTGSSKTKFLTKSRTFPKIDSLNKKESSFSGLFRTKSKLYTREDNSQQFMYENLSNMHSGPIVGRRFKDLRQKIRHLIKENRKERRRIAMDALLHKVPYGQRVSEERAKEIPCVNVICNLDSSVSPNENKDRKSHKRRSSFDDSLDKYCQLFETTTSSKEPRMNIHERSKLRVMDENSYRSNQKGLVRILSSPDLQVFLSNRFEDYDGHISSRTPNRKISFSERKVENVLNIEGEDKWFTNTTKEATCKASEEYRDVSDTEALSLINDDEENVAIDNGDPSTELTQSLKVDTCDINGDTISTQPMVVIHGSRSEMDSFELKGTLFEDYDPLQSQEFSNEAPTFSCVKVVENEVSSPIHYLSPNHRLLRVASYEKGEFNYVRDILQLSEYSGTKVLGTWYSSDQPVNPSVFVELETCSLLEPEMTSSIEDNHSNHLLLFDMINETLLAIYERSVSYWSAPLSSCSKTHPMPKGHHVLEEVWKCIQWHICCSRRELDTSLDYITARDLAKYDGWMNVQFDAECVGLEVEDLLFEDLLNELIN</sequence>
<dbReference type="OMA" id="GQKMAGF"/>
<evidence type="ECO:0008006" key="6">
    <source>
        <dbReference type="Google" id="ProtNLM"/>
    </source>
</evidence>
<gene>
    <name evidence="4" type="ORF">BVRB_5g110240</name>
</gene>